<name>A0ABP0TLP9_9BRYO</name>
<evidence type="ECO:0000256" key="6">
    <source>
        <dbReference type="ARBA" id="ARBA00023136"/>
    </source>
</evidence>
<evidence type="ECO:0000256" key="2">
    <source>
        <dbReference type="ARBA" id="ARBA00010799"/>
    </source>
</evidence>
<evidence type="ECO:0000256" key="4">
    <source>
        <dbReference type="ARBA" id="ARBA00022824"/>
    </source>
</evidence>
<organism evidence="8 9">
    <name type="scientific">Sphagnum troendelagicum</name>
    <dbReference type="NCBI Taxonomy" id="128251"/>
    <lineage>
        <taxon>Eukaryota</taxon>
        <taxon>Viridiplantae</taxon>
        <taxon>Streptophyta</taxon>
        <taxon>Embryophyta</taxon>
        <taxon>Bryophyta</taxon>
        <taxon>Sphagnophytina</taxon>
        <taxon>Sphagnopsida</taxon>
        <taxon>Sphagnales</taxon>
        <taxon>Sphagnaceae</taxon>
        <taxon>Sphagnum</taxon>
    </lineage>
</organism>
<keyword evidence="4" id="KW-0256">Endoplasmic reticulum</keyword>
<evidence type="ECO:0000313" key="8">
    <source>
        <dbReference type="EMBL" id="CAK9199787.1"/>
    </source>
</evidence>
<keyword evidence="9" id="KW-1185">Reference proteome</keyword>
<dbReference type="EMBL" id="OZ019904">
    <property type="protein sequence ID" value="CAK9199787.1"/>
    <property type="molecule type" value="Genomic_DNA"/>
</dbReference>
<keyword evidence="6 7" id="KW-0472">Membrane</keyword>
<evidence type="ECO:0000256" key="5">
    <source>
        <dbReference type="ARBA" id="ARBA00022989"/>
    </source>
</evidence>
<dbReference type="Pfam" id="PF04420">
    <property type="entry name" value="CHD5"/>
    <property type="match status" value="1"/>
</dbReference>
<dbReference type="Proteomes" id="UP001497512">
    <property type="component" value="Chromosome 12"/>
</dbReference>
<gene>
    <name evidence="8" type="ORF">CSSPTR1EN2_LOCUS5111</name>
</gene>
<keyword evidence="5 7" id="KW-1133">Transmembrane helix</keyword>
<evidence type="ECO:0000256" key="3">
    <source>
        <dbReference type="ARBA" id="ARBA00022692"/>
    </source>
</evidence>
<accession>A0ABP0TLP9</accession>
<dbReference type="InterPro" id="IPR028945">
    <property type="entry name" value="Get1"/>
</dbReference>
<evidence type="ECO:0000313" key="9">
    <source>
        <dbReference type="Proteomes" id="UP001497512"/>
    </source>
</evidence>
<evidence type="ECO:0000256" key="1">
    <source>
        <dbReference type="ARBA" id="ARBA00004586"/>
    </source>
</evidence>
<dbReference type="PANTHER" id="PTHR42650:SF1">
    <property type="entry name" value="GUIDED ENTRY OF TAIL-ANCHORED PROTEINS FACTOR 1"/>
    <property type="match status" value="1"/>
</dbReference>
<feature type="transmembrane region" description="Helical" evidence="7">
    <location>
        <begin position="17"/>
        <end position="35"/>
    </location>
</feature>
<comment type="subcellular location">
    <subcellularLocation>
        <location evidence="1">Endoplasmic reticulum membrane</location>
    </subcellularLocation>
</comment>
<comment type="similarity">
    <text evidence="2">Belongs to the WRB/GET1 family.</text>
</comment>
<keyword evidence="3 7" id="KW-0812">Transmembrane</keyword>
<protein>
    <recommendedName>
        <fullName evidence="10">Tail-anchored protein insertion receptor WRB</fullName>
    </recommendedName>
</protein>
<dbReference type="PANTHER" id="PTHR42650">
    <property type="entry name" value="TAIL-ANCHORED PROTEIN INSERTION RECEPTOR WRB"/>
    <property type="match status" value="1"/>
</dbReference>
<sequence>MAVDARTSSSLAPSPPMALFIFLAVFAVQVLLRVCTHLLPKKRMAPQEAELVREIKELLREADALSTPSTFAKSAKLRRAAARKEKQLSELRQSVSHKPWSQLTLHTTLPTLLNGVVYLGLVGWYFHRPVASVPASLLQPFDRMLSLKGTDPSVVEVGITPWLIVSTQVSVYILDHIFKK</sequence>
<reference evidence="8" key="1">
    <citation type="submission" date="2024-02" db="EMBL/GenBank/DDBJ databases">
        <authorList>
            <consortium name="ELIXIR-Norway"/>
            <consortium name="Elixir Norway"/>
        </authorList>
    </citation>
    <scope>NUCLEOTIDE SEQUENCE</scope>
</reference>
<proteinExistence type="inferred from homology"/>
<evidence type="ECO:0000256" key="7">
    <source>
        <dbReference type="SAM" id="Phobius"/>
    </source>
</evidence>
<evidence type="ECO:0008006" key="10">
    <source>
        <dbReference type="Google" id="ProtNLM"/>
    </source>
</evidence>